<proteinExistence type="predicted"/>
<sequence>MTKLTDIGLKIKQQNKQKLKQVDDVEIEKFAGKAVDGTHEVKAVKEEQVITPKPTDKPWEQFDSSRKAKANRHIQIPVSDYELAIWNWIVDNDEYERSGRKLGRSMFFEKVLKPALDKATKSEK</sequence>
<reference evidence="1 2" key="1">
    <citation type="submission" date="2021-04" db="EMBL/GenBank/DDBJ databases">
        <authorList>
            <person name="Pira H."/>
            <person name="Risdian C."/>
            <person name="Wink J."/>
        </authorList>
    </citation>
    <scope>NUCLEOTIDE SEQUENCE [LARGE SCALE GENOMIC DNA]</scope>
    <source>
        <strain evidence="1 2">WH53</strain>
    </source>
</reference>
<evidence type="ECO:0000313" key="2">
    <source>
        <dbReference type="Proteomes" id="UP000690515"/>
    </source>
</evidence>
<dbReference type="Proteomes" id="UP000690515">
    <property type="component" value="Unassembled WGS sequence"/>
</dbReference>
<gene>
    <name evidence="1" type="ORF">KCG35_25340</name>
</gene>
<name>A0ABS5ZKK5_9GAMM</name>
<dbReference type="EMBL" id="JAGSOY010000246">
    <property type="protein sequence ID" value="MBU2714378.1"/>
    <property type="molecule type" value="Genomic_DNA"/>
</dbReference>
<evidence type="ECO:0000313" key="1">
    <source>
        <dbReference type="EMBL" id="MBU2714378.1"/>
    </source>
</evidence>
<dbReference type="RefSeq" id="WP_215822631.1">
    <property type="nucleotide sequence ID" value="NZ_JAGSOY010000246.1"/>
</dbReference>
<accession>A0ABS5ZKK5</accession>
<protein>
    <submittedName>
        <fullName evidence="1">Uncharacterized protein</fullName>
    </submittedName>
</protein>
<comment type="caution">
    <text evidence="1">The sequence shown here is derived from an EMBL/GenBank/DDBJ whole genome shotgun (WGS) entry which is preliminary data.</text>
</comment>
<keyword evidence="2" id="KW-1185">Reference proteome</keyword>
<organism evidence="1 2">
    <name type="scientific">Zooshikella harenae</name>
    <dbReference type="NCBI Taxonomy" id="2827238"/>
    <lineage>
        <taxon>Bacteria</taxon>
        <taxon>Pseudomonadati</taxon>
        <taxon>Pseudomonadota</taxon>
        <taxon>Gammaproteobacteria</taxon>
        <taxon>Oceanospirillales</taxon>
        <taxon>Zooshikellaceae</taxon>
        <taxon>Zooshikella</taxon>
    </lineage>
</organism>